<evidence type="ECO:0000313" key="4">
    <source>
        <dbReference type="Proteomes" id="UP000277212"/>
    </source>
</evidence>
<sequence>MSEATDSQPSAETTDTRLDSNVLAGGGMLDPRMFETDMDSMMNGLPGQAMSGMNLALGSARLDPFDQFPVQLTTQHHRLLHHWLSTYATMMFDDVHGQAFNPMRDVWCPLDLSNAASFNAIMAHSAAHLARMQGLRQSKEALKFKAEAVRIVQVWMEDPERALSDDVLAAVLRLLTYERYWGTEAEWHVHYNGLSNLIQARGGIEALQSNWRLELTTFLVSLMSKPSWFDCSNQIEELSGQHLAARLHPVLGDTDVGTFRANSPEIYSHGTSQFPAIKEALGLLKLHLRQNETGSMRQDPCTDSEFTRLACLFFICILLQQSTSDSRAATDLSGRPSHYDTQLVSYLNTFLDSSRPQWHGSIENLYTTLFCTFDASWRTGLNMEYIRNMTGVMASMTGGVRYGVERCLLNILCRTESNGFDAFDEEWTPDSLLSQIPPQ</sequence>
<dbReference type="Pfam" id="PF11951">
    <property type="entry name" value="Fungal_trans_2"/>
    <property type="match status" value="1"/>
</dbReference>
<evidence type="ECO:0000256" key="1">
    <source>
        <dbReference type="ARBA" id="ARBA00023242"/>
    </source>
</evidence>
<name>A0A3M2SF18_9HYPO</name>
<dbReference type="Proteomes" id="UP000277212">
    <property type="component" value="Unassembled WGS sequence"/>
</dbReference>
<accession>A0A3M2SF18</accession>
<evidence type="ECO:0000313" key="3">
    <source>
        <dbReference type="EMBL" id="RMJ15815.1"/>
    </source>
</evidence>
<dbReference type="PANTHER" id="PTHR37540:SF5">
    <property type="entry name" value="TRANSCRIPTION FACTOR DOMAIN-CONTAINING PROTEIN"/>
    <property type="match status" value="1"/>
</dbReference>
<proteinExistence type="predicted"/>
<comment type="caution">
    <text evidence="3">The sequence shown here is derived from an EMBL/GenBank/DDBJ whole genome shotgun (WGS) entry which is preliminary data.</text>
</comment>
<dbReference type="EMBL" id="NKUJ01000058">
    <property type="protein sequence ID" value="RMJ15815.1"/>
    <property type="molecule type" value="Genomic_DNA"/>
</dbReference>
<evidence type="ECO:0000256" key="2">
    <source>
        <dbReference type="SAM" id="MobiDB-lite"/>
    </source>
</evidence>
<feature type="compositionally biased region" description="Polar residues" evidence="2">
    <location>
        <begin position="1"/>
        <end position="13"/>
    </location>
</feature>
<keyword evidence="4" id="KW-1185">Reference proteome</keyword>
<dbReference type="STRING" id="2010991.A0A3M2SF18"/>
<dbReference type="PANTHER" id="PTHR37540">
    <property type="entry name" value="TRANSCRIPTION FACTOR (ACR-2), PUTATIVE-RELATED-RELATED"/>
    <property type="match status" value="1"/>
</dbReference>
<evidence type="ECO:0008006" key="5">
    <source>
        <dbReference type="Google" id="ProtNLM"/>
    </source>
</evidence>
<reference evidence="3 4" key="1">
    <citation type="submission" date="2017-06" db="EMBL/GenBank/DDBJ databases">
        <title>Comparative genomic analysis of Ambrosia Fusariam Clade fungi.</title>
        <authorList>
            <person name="Stajich J.E."/>
            <person name="Carrillo J."/>
            <person name="Kijimoto T."/>
            <person name="Eskalen A."/>
            <person name="O'Donnell K."/>
            <person name="Kasson M."/>
        </authorList>
    </citation>
    <scope>NUCLEOTIDE SEQUENCE [LARGE SCALE GENOMIC DNA]</scope>
    <source>
        <strain evidence="3">UCR3666</strain>
    </source>
</reference>
<gene>
    <name evidence="3" type="ORF">CDV36_004514</name>
</gene>
<dbReference type="OrthoDB" id="4159781at2759"/>
<organism evidence="3 4">
    <name type="scientific">Fusarium kuroshium</name>
    <dbReference type="NCBI Taxonomy" id="2010991"/>
    <lineage>
        <taxon>Eukaryota</taxon>
        <taxon>Fungi</taxon>
        <taxon>Dikarya</taxon>
        <taxon>Ascomycota</taxon>
        <taxon>Pezizomycotina</taxon>
        <taxon>Sordariomycetes</taxon>
        <taxon>Hypocreomycetidae</taxon>
        <taxon>Hypocreales</taxon>
        <taxon>Nectriaceae</taxon>
        <taxon>Fusarium</taxon>
        <taxon>Fusarium solani species complex</taxon>
    </lineage>
</organism>
<keyword evidence="1" id="KW-0539">Nucleus</keyword>
<dbReference type="AlphaFoldDB" id="A0A3M2SF18"/>
<feature type="region of interest" description="Disordered" evidence="2">
    <location>
        <begin position="1"/>
        <end position="24"/>
    </location>
</feature>
<dbReference type="InterPro" id="IPR021858">
    <property type="entry name" value="Fun_TF"/>
</dbReference>
<protein>
    <recommendedName>
        <fullName evidence="5">Transcription factor domain-containing protein</fullName>
    </recommendedName>
</protein>